<evidence type="ECO:0008006" key="4">
    <source>
        <dbReference type="Google" id="ProtNLM"/>
    </source>
</evidence>
<proteinExistence type="predicted"/>
<evidence type="ECO:0000313" key="2">
    <source>
        <dbReference type="EMBL" id="MBF4553781.1"/>
    </source>
</evidence>
<dbReference type="Proteomes" id="UP000635902">
    <property type="component" value="Unassembled WGS sequence"/>
</dbReference>
<sequence>MSTRIGTKAVALPVALSTSFAGVACASEPDNALNSQVSTTQAAVENQGQVDEFVRFVDTVPDEEVVSGSNEQTMTNLRNRFDSMNHGVVQNPALIATILNGDQMPDNDVVELARNIKRAGGGMQTQEIIKRAGGIDEIIASNGDSADVSDLADKPRRAEEEKAFVLSLATGLKQVSADSPEE</sequence>
<keyword evidence="1" id="KW-0732">Signal</keyword>
<evidence type="ECO:0000256" key="1">
    <source>
        <dbReference type="SAM" id="SignalP"/>
    </source>
</evidence>
<dbReference type="EMBL" id="JADKMY010000002">
    <property type="protein sequence ID" value="MBF4553781.1"/>
    <property type="molecule type" value="Genomic_DNA"/>
</dbReference>
<accession>A0ABR9ZKZ6</accession>
<evidence type="ECO:0000313" key="3">
    <source>
        <dbReference type="Proteomes" id="UP000635902"/>
    </source>
</evidence>
<dbReference type="PROSITE" id="PS51257">
    <property type="entry name" value="PROKAR_LIPOPROTEIN"/>
    <property type="match status" value="1"/>
</dbReference>
<reference evidence="2 3" key="1">
    <citation type="submission" date="2020-10" db="EMBL/GenBank/DDBJ databases">
        <title>Novel species in genus Corynebacterium.</title>
        <authorList>
            <person name="Zhang G."/>
        </authorList>
    </citation>
    <scope>NUCLEOTIDE SEQUENCE [LARGE SCALE GENOMIC DNA]</scope>
    <source>
        <strain evidence="2 3">DSM 45110</strain>
    </source>
</reference>
<comment type="caution">
    <text evidence="2">The sequence shown here is derived from an EMBL/GenBank/DDBJ whole genome shotgun (WGS) entry which is preliminary data.</text>
</comment>
<name>A0ABR9ZKZ6_9CORY</name>
<organism evidence="2 3">
    <name type="scientific">Corynebacterium suicordis DSM 45110</name>
    <dbReference type="NCBI Taxonomy" id="1121369"/>
    <lineage>
        <taxon>Bacteria</taxon>
        <taxon>Bacillati</taxon>
        <taxon>Actinomycetota</taxon>
        <taxon>Actinomycetes</taxon>
        <taxon>Mycobacteriales</taxon>
        <taxon>Corynebacteriaceae</taxon>
        <taxon>Corynebacterium</taxon>
    </lineage>
</organism>
<protein>
    <recommendedName>
        <fullName evidence="4">Secreted protein</fullName>
    </recommendedName>
</protein>
<feature type="signal peptide" evidence="1">
    <location>
        <begin position="1"/>
        <end position="26"/>
    </location>
</feature>
<feature type="chain" id="PRO_5047446232" description="Secreted protein" evidence="1">
    <location>
        <begin position="27"/>
        <end position="182"/>
    </location>
</feature>
<dbReference type="RefSeq" id="WP_194556682.1">
    <property type="nucleotide sequence ID" value="NZ_JADKMY010000002.1"/>
</dbReference>
<gene>
    <name evidence="2" type="ORF">IRY30_06775</name>
</gene>
<keyword evidence="3" id="KW-1185">Reference proteome</keyword>